<comment type="caution">
    <text evidence="3">The sequence shown here is derived from an EMBL/GenBank/DDBJ whole genome shotgun (WGS) entry which is preliminary data.</text>
</comment>
<dbReference type="PANTHER" id="PTHR30576">
    <property type="entry name" value="COLANIC BIOSYNTHESIS UDP-GLUCOSE LIPID CARRIER TRANSFERASE"/>
    <property type="match status" value="1"/>
</dbReference>
<organism evidence="3 4">
    <name type="scientific">Candidatus Brachybacterium intestinipullorum</name>
    <dbReference type="NCBI Taxonomy" id="2838512"/>
    <lineage>
        <taxon>Bacteria</taxon>
        <taxon>Bacillati</taxon>
        <taxon>Actinomycetota</taxon>
        <taxon>Actinomycetes</taxon>
        <taxon>Micrococcales</taxon>
        <taxon>Dermabacteraceae</taxon>
        <taxon>Brachybacterium</taxon>
    </lineage>
</organism>
<evidence type="ECO:0000259" key="2">
    <source>
        <dbReference type="Pfam" id="PF02397"/>
    </source>
</evidence>
<dbReference type="EMBL" id="DWWC01000302">
    <property type="protein sequence ID" value="HJC70811.1"/>
    <property type="molecule type" value="Genomic_DNA"/>
</dbReference>
<dbReference type="Proteomes" id="UP000823854">
    <property type="component" value="Unassembled WGS sequence"/>
</dbReference>
<reference evidence="3" key="1">
    <citation type="journal article" date="2021" name="PeerJ">
        <title>Extensive microbial diversity within the chicken gut microbiome revealed by metagenomics and culture.</title>
        <authorList>
            <person name="Gilroy R."/>
            <person name="Ravi A."/>
            <person name="Getino M."/>
            <person name="Pursley I."/>
            <person name="Horton D.L."/>
            <person name="Alikhan N.F."/>
            <person name="Baker D."/>
            <person name="Gharbi K."/>
            <person name="Hall N."/>
            <person name="Watson M."/>
            <person name="Adriaenssens E.M."/>
            <person name="Foster-Nyarko E."/>
            <person name="Jarju S."/>
            <person name="Secka A."/>
            <person name="Antonio M."/>
            <person name="Oren A."/>
            <person name="Chaudhuri R.R."/>
            <person name="La Ragione R."/>
            <person name="Hildebrand F."/>
            <person name="Pallen M.J."/>
        </authorList>
    </citation>
    <scope>NUCLEOTIDE SEQUENCE</scope>
    <source>
        <strain evidence="3">CHK130-7132</strain>
    </source>
</reference>
<name>A0A9D2TIY7_9MICO</name>
<evidence type="ECO:0000313" key="4">
    <source>
        <dbReference type="Proteomes" id="UP000823854"/>
    </source>
</evidence>
<reference evidence="3" key="2">
    <citation type="submission" date="2021-04" db="EMBL/GenBank/DDBJ databases">
        <authorList>
            <person name="Gilroy R."/>
        </authorList>
    </citation>
    <scope>NUCLEOTIDE SEQUENCE</scope>
    <source>
        <strain evidence="3">CHK130-7132</strain>
    </source>
</reference>
<accession>A0A9D2TIY7</accession>
<dbReference type="PANTHER" id="PTHR30576:SF8">
    <property type="entry name" value="UNDECAPRENYL-PHOSPHATE GALACTOSE PHOSPHOTRANSFERASE"/>
    <property type="match status" value="1"/>
</dbReference>
<gene>
    <name evidence="3" type="ORF">H9932_14205</name>
</gene>
<sequence length="394" mass="42863">MTRRQLAYLRLRRRIDVVLALGGLVLAAIPMALVAIGVRLTMGRPVLFAQERMTQSGRIFTLWKFRSMRHAGAPGSDEDEDRLVPFGRFIRNTSLDELPSLWNIVRGDMALVGPRPLPTYYLGRFGGEQFARHTVPAGLTGHAQVHGRNEVEWDARMQLDQEYVQRLGPLLDLQILRDTVGVVLGRRGVQYEGGLTASTDFPGPQSTADLELEGLGPDGSWQCRDRQGRVLVQGTVQVLGGGLVLIAMIALGVEAVTGGVLLEESILLLISRLRARERVTWVGLAPEVEPAAPLREALERNGFVAPGSGSRFPTDEHPPVLMDGRAPALLAFVERPQAGFPPPAPLVSMWPGGDPSAPPLDHLEWNTRELDKTDIGLIGSEAPPLSSCGEGDLT</sequence>
<evidence type="ECO:0000256" key="1">
    <source>
        <dbReference type="ARBA" id="ARBA00006464"/>
    </source>
</evidence>
<dbReference type="Pfam" id="PF02397">
    <property type="entry name" value="Bac_transf"/>
    <property type="match status" value="1"/>
</dbReference>
<dbReference type="InterPro" id="IPR003362">
    <property type="entry name" value="Bact_transf"/>
</dbReference>
<feature type="domain" description="Bacterial sugar transferase" evidence="2">
    <location>
        <begin position="13"/>
        <end position="184"/>
    </location>
</feature>
<dbReference type="GO" id="GO:0016780">
    <property type="term" value="F:phosphotransferase activity, for other substituted phosphate groups"/>
    <property type="evidence" value="ECO:0007669"/>
    <property type="project" value="TreeGrafter"/>
</dbReference>
<dbReference type="AlphaFoldDB" id="A0A9D2TIY7"/>
<comment type="similarity">
    <text evidence="1">Belongs to the bacterial sugar transferase family.</text>
</comment>
<protein>
    <submittedName>
        <fullName evidence="3">Sugar transferase</fullName>
    </submittedName>
</protein>
<keyword evidence="3" id="KW-0808">Transferase</keyword>
<proteinExistence type="inferred from homology"/>
<evidence type="ECO:0000313" key="3">
    <source>
        <dbReference type="EMBL" id="HJC70811.1"/>
    </source>
</evidence>